<keyword evidence="4 7" id="KW-0812">Transmembrane</keyword>
<dbReference type="Proteomes" id="UP001228690">
    <property type="component" value="Chromosome"/>
</dbReference>
<accession>A0ABY8MF31</accession>
<comment type="subcellular location">
    <subcellularLocation>
        <location evidence="1">Cell membrane</location>
        <topology evidence="1">Single-pass membrane protein</topology>
    </subcellularLocation>
    <subcellularLocation>
        <location evidence="7">Cell membrane</location>
        <topology evidence="7">Single-pass type II membrane protein</topology>
    </subcellularLocation>
</comment>
<dbReference type="InterPro" id="IPR003400">
    <property type="entry name" value="ExbD"/>
</dbReference>
<keyword evidence="10" id="KW-1185">Reference proteome</keyword>
<organism evidence="9 10">
    <name type="scientific">Candidatus Haliotispira prima</name>
    <dbReference type="NCBI Taxonomy" id="3034016"/>
    <lineage>
        <taxon>Bacteria</taxon>
        <taxon>Pseudomonadati</taxon>
        <taxon>Spirochaetota</taxon>
        <taxon>Spirochaetia</taxon>
        <taxon>Spirochaetales</taxon>
        <taxon>Spirochaetaceae</taxon>
        <taxon>Candidatus Haliotispira</taxon>
    </lineage>
</organism>
<evidence type="ECO:0000256" key="5">
    <source>
        <dbReference type="ARBA" id="ARBA00022989"/>
    </source>
</evidence>
<dbReference type="RefSeq" id="WP_326926770.1">
    <property type="nucleotide sequence ID" value="NZ_CP123443.1"/>
</dbReference>
<feature type="transmembrane region" description="Helical" evidence="8">
    <location>
        <begin position="6"/>
        <end position="25"/>
    </location>
</feature>
<name>A0ABY8MF31_9SPIO</name>
<evidence type="ECO:0000256" key="2">
    <source>
        <dbReference type="ARBA" id="ARBA00005811"/>
    </source>
</evidence>
<evidence type="ECO:0000313" key="9">
    <source>
        <dbReference type="EMBL" id="WGK68584.1"/>
    </source>
</evidence>
<proteinExistence type="inferred from homology"/>
<keyword evidence="6 8" id="KW-0472">Membrane</keyword>
<keyword evidence="7" id="KW-0653">Protein transport</keyword>
<protein>
    <submittedName>
        <fullName evidence="9">Biopolymer transporter ExbD</fullName>
    </submittedName>
</protein>
<evidence type="ECO:0000256" key="8">
    <source>
        <dbReference type="SAM" id="Phobius"/>
    </source>
</evidence>
<dbReference type="EMBL" id="CP123443">
    <property type="protein sequence ID" value="WGK68584.1"/>
    <property type="molecule type" value="Genomic_DNA"/>
</dbReference>
<evidence type="ECO:0000256" key="4">
    <source>
        <dbReference type="ARBA" id="ARBA00022692"/>
    </source>
</evidence>
<sequence length="124" mass="13940">MSPNLAPLIDVIFILLVFFMITSEFQKPALSLELPVAEENPVPKEDGSLVLSLDSSRRIALDGQIFPVDKLYQILVQKKSEQPTLSLILAIDKDLTFDSVLEVLAEIEKAEVSHVYFQHETPNF</sequence>
<gene>
    <name evidence="9" type="ORF">P0082_08845</name>
</gene>
<evidence type="ECO:0000256" key="3">
    <source>
        <dbReference type="ARBA" id="ARBA00022475"/>
    </source>
</evidence>
<dbReference type="Pfam" id="PF02472">
    <property type="entry name" value="ExbD"/>
    <property type="match status" value="1"/>
</dbReference>
<comment type="similarity">
    <text evidence="2 7">Belongs to the ExbD/TolR family.</text>
</comment>
<reference evidence="9 10" key="1">
    <citation type="submission" date="2023-04" db="EMBL/GenBank/DDBJ databases">
        <title>Spirochaete genome identified in red abalone sample constitutes a novel genus.</title>
        <authorList>
            <person name="Sharma S.P."/>
            <person name="Purcell C.M."/>
            <person name="Hyde J.R."/>
            <person name="Severin A.J."/>
        </authorList>
    </citation>
    <scope>NUCLEOTIDE SEQUENCE [LARGE SCALE GENOMIC DNA]</scope>
    <source>
        <strain evidence="9 10">SP-2023</strain>
    </source>
</reference>
<keyword evidence="5 8" id="KW-1133">Transmembrane helix</keyword>
<keyword evidence="3" id="KW-1003">Cell membrane</keyword>
<evidence type="ECO:0000256" key="6">
    <source>
        <dbReference type="ARBA" id="ARBA00023136"/>
    </source>
</evidence>
<evidence type="ECO:0000256" key="1">
    <source>
        <dbReference type="ARBA" id="ARBA00004162"/>
    </source>
</evidence>
<keyword evidence="7" id="KW-0813">Transport</keyword>
<evidence type="ECO:0000256" key="7">
    <source>
        <dbReference type="RuleBase" id="RU003879"/>
    </source>
</evidence>
<dbReference type="Gene3D" id="3.30.420.270">
    <property type="match status" value="1"/>
</dbReference>
<evidence type="ECO:0000313" key="10">
    <source>
        <dbReference type="Proteomes" id="UP001228690"/>
    </source>
</evidence>
<dbReference type="PANTHER" id="PTHR30558">
    <property type="entry name" value="EXBD MEMBRANE COMPONENT OF PMF-DRIVEN MACROMOLECULE IMPORT SYSTEM"/>
    <property type="match status" value="1"/>
</dbReference>
<dbReference type="PANTHER" id="PTHR30558:SF3">
    <property type="entry name" value="BIOPOLYMER TRANSPORT PROTEIN EXBD-RELATED"/>
    <property type="match status" value="1"/>
</dbReference>